<comment type="caution">
    <text evidence="1">The sequence shown here is derived from an EMBL/GenBank/DDBJ whole genome shotgun (WGS) entry which is preliminary data.</text>
</comment>
<dbReference type="EMBL" id="PTJA01000008">
    <property type="protein sequence ID" value="PPK79847.1"/>
    <property type="molecule type" value="Genomic_DNA"/>
</dbReference>
<gene>
    <name evidence="1" type="ORF">BXY41_10872</name>
</gene>
<sequence>MDTNYRGYLMKVSDYVVSGKFFQEYKSTPNRQSDLNPWTDSTGLTHRNVLPHTRSTITFTTPPLYLEDKIELQRHFPKRTLVVIEYWNDETNDYASGNFYIPDVEFSVLMSYENTVLYRPITFELIEY</sequence>
<dbReference type="InterPro" id="IPR046557">
    <property type="entry name" value="DUF6711"/>
</dbReference>
<evidence type="ECO:0000313" key="1">
    <source>
        <dbReference type="EMBL" id="PPK79847.1"/>
    </source>
</evidence>
<dbReference type="AlphaFoldDB" id="A0A2S6HQF1"/>
<dbReference type="Pfam" id="PF20458">
    <property type="entry name" value="DUF6711"/>
    <property type="match status" value="1"/>
</dbReference>
<organism evidence="1 2">
    <name type="scientific">Lacrimispora xylanisolvens</name>
    <dbReference type="NCBI Taxonomy" id="384636"/>
    <lineage>
        <taxon>Bacteria</taxon>
        <taxon>Bacillati</taxon>
        <taxon>Bacillota</taxon>
        <taxon>Clostridia</taxon>
        <taxon>Lachnospirales</taxon>
        <taxon>Lachnospiraceae</taxon>
        <taxon>Lacrimispora</taxon>
    </lineage>
</organism>
<dbReference type="RefSeq" id="WP_104437751.1">
    <property type="nucleotide sequence ID" value="NZ_PTJA01000008.1"/>
</dbReference>
<reference evidence="1 2" key="1">
    <citation type="submission" date="2018-02" db="EMBL/GenBank/DDBJ databases">
        <title>Genomic Encyclopedia of Archaeal and Bacterial Type Strains, Phase II (KMG-II): from individual species to whole genera.</title>
        <authorList>
            <person name="Goeker M."/>
        </authorList>
    </citation>
    <scope>NUCLEOTIDE SEQUENCE [LARGE SCALE GENOMIC DNA]</scope>
    <source>
        <strain evidence="1 2">DSM 3808</strain>
    </source>
</reference>
<proteinExistence type="predicted"/>
<dbReference type="Proteomes" id="UP000237749">
    <property type="component" value="Unassembled WGS sequence"/>
</dbReference>
<keyword evidence="2" id="KW-1185">Reference proteome</keyword>
<evidence type="ECO:0000313" key="2">
    <source>
        <dbReference type="Proteomes" id="UP000237749"/>
    </source>
</evidence>
<name>A0A2S6HQF1_9FIRM</name>
<protein>
    <submittedName>
        <fullName evidence="1">Uncharacterized protein</fullName>
    </submittedName>
</protein>
<accession>A0A2S6HQF1</accession>